<organism evidence="2 3">
    <name type="scientific">Candidatus Wallbacteria bacterium GWC2_49_35</name>
    <dbReference type="NCBI Taxonomy" id="1817813"/>
    <lineage>
        <taxon>Bacteria</taxon>
        <taxon>Candidatus Walliibacteriota</taxon>
    </lineage>
</organism>
<dbReference type="PROSITE" id="PS51724">
    <property type="entry name" value="SPOR"/>
    <property type="match status" value="1"/>
</dbReference>
<sequence length="261" mass="29498">MRFFALFLILFIIVFIFNYNIGSAFASASNSPDAWSNGITDAAIENLPDADSPYTIECGPFKNRESARPVIYSLAGELQTPGYFHLIRKAEETPQDNILAVRVGKFSSLEEAQEKLGGVQKAQSYPNLKIVCAANGSDEIKDLVMLDVLYEEYDEGSRYTGRLVLACTPEIPHSVKNFINYSSEKNEVRIPIHLTRISSNANAAIKRIRNQQHQLIKDIDVEFDEQFGCHVLIFKMKRRIEIARISQYAPIIAIDFEKMPN</sequence>
<dbReference type="AlphaFoldDB" id="A0A1F7WM41"/>
<gene>
    <name evidence="2" type="ORF">A2008_03280</name>
</gene>
<evidence type="ECO:0000313" key="3">
    <source>
        <dbReference type="Proteomes" id="UP000178735"/>
    </source>
</evidence>
<dbReference type="GO" id="GO:0042834">
    <property type="term" value="F:peptidoglycan binding"/>
    <property type="evidence" value="ECO:0007669"/>
    <property type="project" value="InterPro"/>
</dbReference>
<dbReference type="Proteomes" id="UP000178735">
    <property type="component" value="Unassembled WGS sequence"/>
</dbReference>
<feature type="domain" description="SPOR" evidence="1">
    <location>
        <begin position="48"/>
        <end position="132"/>
    </location>
</feature>
<evidence type="ECO:0000313" key="2">
    <source>
        <dbReference type="EMBL" id="OGM03903.1"/>
    </source>
</evidence>
<dbReference type="Gene3D" id="3.30.70.1070">
    <property type="entry name" value="Sporulation related repeat"/>
    <property type="match status" value="1"/>
</dbReference>
<comment type="caution">
    <text evidence="2">The sequence shown here is derived from an EMBL/GenBank/DDBJ whole genome shotgun (WGS) entry which is preliminary data.</text>
</comment>
<accession>A0A1F7WM41</accession>
<dbReference type="EMBL" id="MGFH01000153">
    <property type="protein sequence ID" value="OGM03903.1"/>
    <property type="molecule type" value="Genomic_DNA"/>
</dbReference>
<evidence type="ECO:0000259" key="1">
    <source>
        <dbReference type="PROSITE" id="PS51724"/>
    </source>
</evidence>
<name>A0A1F7WM41_9BACT</name>
<dbReference type="InterPro" id="IPR007730">
    <property type="entry name" value="SPOR-like_dom"/>
</dbReference>
<dbReference type="Pfam" id="PF05036">
    <property type="entry name" value="SPOR"/>
    <property type="match status" value="1"/>
</dbReference>
<proteinExistence type="predicted"/>
<dbReference type="SUPFAM" id="SSF110997">
    <property type="entry name" value="Sporulation related repeat"/>
    <property type="match status" value="1"/>
</dbReference>
<reference evidence="2 3" key="1">
    <citation type="journal article" date="2016" name="Nat. Commun.">
        <title>Thousands of microbial genomes shed light on interconnected biogeochemical processes in an aquifer system.</title>
        <authorList>
            <person name="Anantharaman K."/>
            <person name="Brown C.T."/>
            <person name="Hug L.A."/>
            <person name="Sharon I."/>
            <person name="Castelle C.J."/>
            <person name="Probst A.J."/>
            <person name="Thomas B.C."/>
            <person name="Singh A."/>
            <person name="Wilkins M.J."/>
            <person name="Karaoz U."/>
            <person name="Brodie E.L."/>
            <person name="Williams K.H."/>
            <person name="Hubbard S.S."/>
            <person name="Banfield J.F."/>
        </authorList>
    </citation>
    <scope>NUCLEOTIDE SEQUENCE [LARGE SCALE GENOMIC DNA]</scope>
</reference>
<dbReference type="InterPro" id="IPR036680">
    <property type="entry name" value="SPOR-like_sf"/>
</dbReference>
<protein>
    <recommendedName>
        <fullName evidence="1">SPOR domain-containing protein</fullName>
    </recommendedName>
</protein>